<dbReference type="InterPro" id="IPR029067">
    <property type="entry name" value="CDC48_domain_2-like_sf"/>
</dbReference>
<dbReference type="Gene3D" id="1.10.8.60">
    <property type="match status" value="2"/>
</dbReference>
<feature type="domain" description="CDC48 N-terminal subdomain" evidence="7">
    <location>
        <begin position="4"/>
        <end position="81"/>
    </location>
</feature>
<evidence type="ECO:0000259" key="7">
    <source>
        <dbReference type="SMART" id="SM01073"/>
    </source>
</evidence>
<evidence type="ECO:0000256" key="1">
    <source>
        <dbReference type="ARBA" id="ARBA00006914"/>
    </source>
</evidence>
<proteinExistence type="inferred from homology"/>
<dbReference type="SMART" id="SM01073">
    <property type="entry name" value="CDC48_N"/>
    <property type="match status" value="1"/>
</dbReference>
<dbReference type="SMART" id="SM00382">
    <property type="entry name" value="AAA"/>
    <property type="match status" value="2"/>
</dbReference>
<dbReference type="InterPro" id="IPR003338">
    <property type="entry name" value="CDC4_N-term_subdom"/>
</dbReference>
<dbReference type="InterPro" id="IPR003960">
    <property type="entry name" value="ATPase_AAA_CS"/>
</dbReference>
<dbReference type="FunFam" id="3.40.50.300:FF:000187">
    <property type="entry name" value="Vesicular-fusion ATPase SEC18"/>
    <property type="match status" value="1"/>
</dbReference>
<protein>
    <recommendedName>
        <fullName evidence="9">Vesicle-fusing ATPase</fullName>
    </recommendedName>
</protein>
<dbReference type="PANTHER" id="PTHR23078">
    <property type="entry name" value="VESICULAR-FUSION PROTEIN NSF"/>
    <property type="match status" value="1"/>
</dbReference>
<dbReference type="GO" id="GO:0016887">
    <property type="term" value="F:ATP hydrolysis activity"/>
    <property type="evidence" value="ECO:0007669"/>
    <property type="project" value="InterPro"/>
</dbReference>
<dbReference type="AlphaFoldDB" id="A0A6C0JSY2"/>
<dbReference type="SUPFAM" id="SSF50692">
    <property type="entry name" value="ADC-like"/>
    <property type="match status" value="1"/>
</dbReference>
<dbReference type="Gene3D" id="2.40.40.20">
    <property type="match status" value="1"/>
</dbReference>
<dbReference type="InterPro" id="IPR003959">
    <property type="entry name" value="ATPase_AAA_core"/>
</dbReference>
<organism evidence="8">
    <name type="scientific">viral metagenome</name>
    <dbReference type="NCBI Taxonomy" id="1070528"/>
    <lineage>
        <taxon>unclassified sequences</taxon>
        <taxon>metagenomes</taxon>
        <taxon>organismal metagenomes</taxon>
    </lineage>
</organism>
<dbReference type="InterPro" id="IPR027417">
    <property type="entry name" value="P-loop_NTPase"/>
</dbReference>
<evidence type="ECO:0000259" key="6">
    <source>
        <dbReference type="SMART" id="SM00382"/>
    </source>
</evidence>
<dbReference type="SUPFAM" id="SSF54585">
    <property type="entry name" value="Cdc48 domain 2-like"/>
    <property type="match status" value="1"/>
</dbReference>
<evidence type="ECO:0000256" key="3">
    <source>
        <dbReference type="ARBA" id="ARBA00022741"/>
    </source>
</evidence>
<dbReference type="InterPro" id="IPR003593">
    <property type="entry name" value="AAA+_ATPase"/>
</dbReference>
<feature type="domain" description="AAA+ ATPase" evidence="6">
    <location>
        <begin position="520"/>
        <end position="656"/>
    </location>
</feature>
<dbReference type="InterPro" id="IPR009010">
    <property type="entry name" value="Asp_de-COase-like_dom_sf"/>
</dbReference>
<keyword evidence="2" id="KW-0813">Transport</keyword>
<dbReference type="FunFam" id="1.10.8.60:FF:000115">
    <property type="entry name" value="N-ethylmaleimide-sensitive fusion protein, putative"/>
    <property type="match status" value="1"/>
</dbReference>
<evidence type="ECO:0000256" key="2">
    <source>
        <dbReference type="ARBA" id="ARBA00022448"/>
    </source>
</evidence>
<name>A0A6C0JSY2_9ZZZZ</name>
<dbReference type="GO" id="GO:0006891">
    <property type="term" value="P:intra-Golgi vesicle-mediated transport"/>
    <property type="evidence" value="ECO:0007669"/>
    <property type="project" value="TreeGrafter"/>
</dbReference>
<dbReference type="GO" id="GO:0005524">
    <property type="term" value="F:ATP binding"/>
    <property type="evidence" value="ECO:0007669"/>
    <property type="project" value="UniProtKB-KW"/>
</dbReference>
<evidence type="ECO:0000256" key="4">
    <source>
        <dbReference type="ARBA" id="ARBA00022840"/>
    </source>
</evidence>
<accession>A0A6C0JSY2</accession>
<dbReference type="EMBL" id="MN740687">
    <property type="protein sequence ID" value="QHU07810.1"/>
    <property type="molecule type" value="Genomic_DNA"/>
</dbReference>
<dbReference type="PANTHER" id="PTHR23078:SF3">
    <property type="entry name" value="VESICLE-FUSING ATPASE"/>
    <property type="match status" value="1"/>
</dbReference>
<dbReference type="GO" id="GO:0005795">
    <property type="term" value="C:Golgi stack"/>
    <property type="evidence" value="ECO:0007669"/>
    <property type="project" value="TreeGrafter"/>
</dbReference>
<keyword evidence="4" id="KW-0067">ATP-binding</keyword>
<dbReference type="InterPro" id="IPR039812">
    <property type="entry name" value="Vesicle-fus_ATPase"/>
</dbReference>
<dbReference type="Gene3D" id="3.10.330.10">
    <property type="match status" value="1"/>
</dbReference>
<feature type="domain" description="AAA+ ATPase" evidence="6">
    <location>
        <begin position="228"/>
        <end position="375"/>
    </location>
</feature>
<dbReference type="PROSITE" id="PS00674">
    <property type="entry name" value="AAA"/>
    <property type="match status" value="1"/>
</dbReference>
<dbReference type="Pfam" id="PF00004">
    <property type="entry name" value="AAA"/>
    <property type="match status" value="2"/>
</dbReference>
<reference evidence="8" key="1">
    <citation type="journal article" date="2020" name="Nature">
        <title>Giant virus diversity and host interactions through global metagenomics.</title>
        <authorList>
            <person name="Schulz F."/>
            <person name="Roux S."/>
            <person name="Paez-Espino D."/>
            <person name="Jungbluth S."/>
            <person name="Walsh D.A."/>
            <person name="Denef V.J."/>
            <person name="McMahon K.D."/>
            <person name="Konstantinidis K.T."/>
            <person name="Eloe-Fadrosh E.A."/>
            <person name="Kyrpides N.C."/>
            <person name="Woyke T."/>
        </authorList>
    </citation>
    <scope>NUCLEOTIDE SEQUENCE</scope>
    <source>
        <strain evidence="8">GVMAG-S-1041349-163</strain>
    </source>
</reference>
<evidence type="ECO:0000256" key="5">
    <source>
        <dbReference type="ARBA" id="ARBA00022927"/>
    </source>
</evidence>
<dbReference type="GO" id="GO:0035494">
    <property type="term" value="P:SNARE complex disassembly"/>
    <property type="evidence" value="ECO:0007669"/>
    <property type="project" value="InterPro"/>
</dbReference>
<sequence>MDVELKVVKCPTDSLVLTNCVIVNIKDLDVKNGELICIGKYIFNILNNEIPLGEIGLNVLQRKWINVSLNQKIKIHQSHKKEPEILKILITFCVYKKNIPVQNMNIGREKMIEEFYKQFKNRIFTEGEELFFKVENYEVYHLIIKHIKIHLSTLNPEGILFDTFGKFVDKNSVIFEYNDPETNIINSNWDFNEIGIGGLDKEFSSIFRRAFASRIFPPHFIENLGMKHVKGMLLYGPPGTGKTLIARQISKMLNTVKPKIINGPSILSKWVGESEKNIRELFSDAEQEEKKMGINSKLHVIIFDEIDAICQKRGNSNDSSGIRDSVINQLLSKIDGMDQLNNVLIIGMTNRIDIIDEALLRPGRLEIQIEIGLPNEIGRLQIFEIHTKLMSLNKKLSEDVDLEELSKLTNNFTGAEIEGLVRASQSLAMNRLINLTNVNEESKDPVKVKLEMNAVERMQIVRDDFIQALQNDIKPQFGQANEILDRFINGDIIIWSQDVQDILNRGNLLVEQILSPDTKGLVSLLIEGVSNSGKTALAATIAKNSEVSFIRVCSPEDMIGYNEQTKCNILKKTFDDAYKSLISIIIIDDIERLLDYGPIGFKYSNLILQTLLVLLKKQPPHNNHLLVIGTTSNRDIMESLEVTKAFTSIVHVFPLTTINQIVLVLEHINLFDDEEIEIIKNTKNKYFIGIKTLLEIIDSLKVCKLKTLNIGVDDFIIQLEETNLQV</sequence>
<evidence type="ECO:0008006" key="9">
    <source>
        <dbReference type="Google" id="ProtNLM"/>
    </source>
</evidence>
<dbReference type="FunFam" id="3.40.50.300:FF:000166">
    <property type="entry name" value="vesicle-fusing ATPase isoform X1"/>
    <property type="match status" value="1"/>
</dbReference>
<dbReference type="GO" id="GO:0043001">
    <property type="term" value="P:Golgi to plasma membrane protein transport"/>
    <property type="evidence" value="ECO:0007669"/>
    <property type="project" value="TreeGrafter"/>
</dbReference>
<dbReference type="Gene3D" id="3.40.50.300">
    <property type="entry name" value="P-loop containing nucleotide triphosphate hydrolases"/>
    <property type="match status" value="2"/>
</dbReference>
<dbReference type="InterPro" id="IPR041569">
    <property type="entry name" value="AAA_lid_3"/>
</dbReference>
<keyword evidence="5" id="KW-0653">Protein transport</keyword>
<dbReference type="SUPFAM" id="SSF52540">
    <property type="entry name" value="P-loop containing nucleoside triphosphate hydrolases"/>
    <property type="match status" value="2"/>
</dbReference>
<dbReference type="Pfam" id="PF17862">
    <property type="entry name" value="AAA_lid_3"/>
    <property type="match status" value="1"/>
</dbReference>
<comment type="similarity">
    <text evidence="1">Belongs to the AAA ATPase family.</text>
</comment>
<evidence type="ECO:0000313" key="8">
    <source>
        <dbReference type="EMBL" id="QHU07810.1"/>
    </source>
</evidence>
<keyword evidence="3" id="KW-0547">Nucleotide-binding</keyword>